<dbReference type="AlphaFoldDB" id="A0A9D1FF50"/>
<gene>
    <name evidence="1" type="ORF">IAD02_01215</name>
</gene>
<protein>
    <submittedName>
        <fullName evidence="1">Uncharacterized protein</fullName>
    </submittedName>
</protein>
<dbReference type="Proteomes" id="UP000886742">
    <property type="component" value="Unassembled WGS sequence"/>
</dbReference>
<name>A0A9D1FF50_9PROT</name>
<evidence type="ECO:0000313" key="1">
    <source>
        <dbReference type="EMBL" id="HIS70594.1"/>
    </source>
</evidence>
<reference evidence="1" key="2">
    <citation type="journal article" date="2021" name="PeerJ">
        <title>Extensive microbial diversity within the chicken gut microbiome revealed by metagenomics and culture.</title>
        <authorList>
            <person name="Gilroy R."/>
            <person name="Ravi A."/>
            <person name="Getino M."/>
            <person name="Pursley I."/>
            <person name="Horton D.L."/>
            <person name="Alikhan N.F."/>
            <person name="Baker D."/>
            <person name="Gharbi K."/>
            <person name="Hall N."/>
            <person name="Watson M."/>
            <person name="Adriaenssens E.M."/>
            <person name="Foster-Nyarko E."/>
            <person name="Jarju S."/>
            <person name="Secka A."/>
            <person name="Antonio M."/>
            <person name="Oren A."/>
            <person name="Chaudhuri R.R."/>
            <person name="La Ragione R."/>
            <person name="Hildebrand F."/>
            <person name="Pallen M.J."/>
        </authorList>
    </citation>
    <scope>NUCLEOTIDE SEQUENCE</scope>
    <source>
        <strain evidence="1">ChiGjej3B3-5194</strain>
    </source>
</reference>
<evidence type="ECO:0000313" key="2">
    <source>
        <dbReference type="Proteomes" id="UP000886742"/>
    </source>
</evidence>
<organism evidence="1 2">
    <name type="scientific">Candidatus Enterousia intestinigallinarum</name>
    <dbReference type="NCBI Taxonomy" id="2840790"/>
    <lineage>
        <taxon>Bacteria</taxon>
        <taxon>Pseudomonadati</taxon>
        <taxon>Pseudomonadota</taxon>
        <taxon>Alphaproteobacteria</taxon>
        <taxon>Candidatus Enterousia</taxon>
    </lineage>
</organism>
<comment type="caution">
    <text evidence="1">The sequence shown here is derived from an EMBL/GenBank/DDBJ whole genome shotgun (WGS) entry which is preliminary data.</text>
</comment>
<sequence>MNCDIDKLATILGLSQYQKSVLMANRDAYNMSRLVKRGCALYAPRAASRNIFDFVQCIFCGRRADLIGRDKMLVRNTRGIDFRARGFYSAPVGRYRYYADDAGNIIARDVFIRETGRK</sequence>
<accession>A0A9D1FF50</accession>
<reference evidence="1" key="1">
    <citation type="submission" date="2020-10" db="EMBL/GenBank/DDBJ databases">
        <authorList>
            <person name="Gilroy R."/>
        </authorList>
    </citation>
    <scope>NUCLEOTIDE SEQUENCE</scope>
    <source>
        <strain evidence="1">ChiGjej3B3-5194</strain>
    </source>
</reference>
<dbReference type="EMBL" id="DVJI01000006">
    <property type="protein sequence ID" value="HIS70594.1"/>
    <property type="molecule type" value="Genomic_DNA"/>
</dbReference>
<proteinExistence type="predicted"/>